<comment type="caution">
    <text evidence="2">The sequence shown here is derived from an EMBL/GenBank/DDBJ whole genome shotgun (WGS) entry which is preliminary data.</text>
</comment>
<organism evidence="2 3">
    <name type="scientific">Timema podura</name>
    <name type="common">Walking stick</name>
    <dbReference type="NCBI Taxonomy" id="61482"/>
    <lineage>
        <taxon>Eukaryota</taxon>
        <taxon>Metazoa</taxon>
        <taxon>Ecdysozoa</taxon>
        <taxon>Arthropoda</taxon>
        <taxon>Hexapoda</taxon>
        <taxon>Insecta</taxon>
        <taxon>Pterygota</taxon>
        <taxon>Neoptera</taxon>
        <taxon>Polyneoptera</taxon>
        <taxon>Phasmatodea</taxon>
        <taxon>Timematodea</taxon>
        <taxon>Timematoidea</taxon>
        <taxon>Timematidae</taxon>
        <taxon>Timema</taxon>
    </lineage>
</organism>
<name>A0ABN7NFP3_TIMPD</name>
<evidence type="ECO:0000313" key="3">
    <source>
        <dbReference type="Proteomes" id="UP001153148"/>
    </source>
</evidence>
<dbReference type="EMBL" id="CAJPIN010000243">
    <property type="protein sequence ID" value="CAG2053249.1"/>
    <property type="molecule type" value="Genomic_DNA"/>
</dbReference>
<keyword evidence="1" id="KW-0472">Membrane</keyword>
<keyword evidence="1" id="KW-1133">Transmembrane helix</keyword>
<keyword evidence="1" id="KW-0812">Transmembrane</keyword>
<accession>A0ABN7NFP3</accession>
<reference evidence="2" key="1">
    <citation type="submission" date="2021-03" db="EMBL/GenBank/DDBJ databases">
        <authorList>
            <person name="Tran Van P."/>
        </authorList>
    </citation>
    <scope>NUCLEOTIDE SEQUENCE</scope>
</reference>
<sequence>MTSKQQWVMSLKTGDAARVISGEEIDGEAGEQKYEKRWRIVCVVEYPYQLKNCFRYELAPKPPLLFDSITLNKSIKSSLVSDLNVKNTTRRYQSNVYMFWMGVTFCILLYGPDQHSQENMVTTTTKDKLLDNRENKISLINALTALCIEFNFKVYQAEADANITIVNVALDRAKCDVPVVVGQDTDILVLLTQLSTASDDMWFLRPASGNKKPQS</sequence>
<evidence type="ECO:0000256" key="1">
    <source>
        <dbReference type="SAM" id="Phobius"/>
    </source>
</evidence>
<keyword evidence="3" id="KW-1185">Reference proteome</keyword>
<proteinExistence type="predicted"/>
<evidence type="ECO:0000313" key="2">
    <source>
        <dbReference type="EMBL" id="CAG2053249.1"/>
    </source>
</evidence>
<gene>
    <name evidence="2" type="ORF">TPAB3V08_LOCUS315</name>
</gene>
<dbReference type="Proteomes" id="UP001153148">
    <property type="component" value="Unassembled WGS sequence"/>
</dbReference>
<feature type="transmembrane region" description="Helical" evidence="1">
    <location>
        <begin position="96"/>
        <end position="112"/>
    </location>
</feature>
<protein>
    <submittedName>
        <fullName evidence="2">Uncharacterized protein</fullName>
    </submittedName>
</protein>